<dbReference type="eggNOG" id="COG1807">
    <property type="taxonomic scope" value="Bacteria"/>
</dbReference>
<keyword evidence="2" id="KW-1003">Cell membrane</keyword>
<gene>
    <name evidence="10" type="ORF">S58_68040</name>
</gene>
<dbReference type="Pfam" id="PF13231">
    <property type="entry name" value="PMT_2"/>
    <property type="match status" value="1"/>
</dbReference>
<feature type="transmembrane region" description="Helical" evidence="8">
    <location>
        <begin position="222"/>
        <end position="244"/>
    </location>
</feature>
<sequence length="522" mass="57494">MHTDMLHDFAFSALAERSDSQPAAWRRPFLRWLDGIEAGWAIPLLLACFVIVWTIYLSIAYAGAGLHPDVLETWTFGRQFGWGYNKHPPLMGWVAGGWTAVFPLSDWSFHLMAMTNAALALWFVDLVSRRFVTGDKRVIVLLLLMLTPAYQFHAQRFNANSVQLATWPLATYCFLRAFETRAMLWSIAAGLTTALAVLGKYYSIFLVMSFAFAAMAHPQRRAYFTSASPWISTAAGLAALSMHLDWLVATDAAPIQHALMHAKSNLCTSLRDSVFFLLGLVAAMAVAAVTWIIVAGARIRQFPAEMAALNDGLRLLAYVAVGSVGLPVVNALIMGTDLPSLWALQGLFLFVVVVVCGASYRIERFYTVNLAMLTAGVAIAAAIIAAPLHALYRNNHGYEEGRTFYQQTAQEATRQWRELTGRPLAHVGGTESLALATTFYSDDHPSYGLPTTARQPISDSPAEANDDRGWVSLCFRDQTDCIAAAESAARPGDYVKREFVVQARLFGWTGCTRTVVAFLVTR</sequence>
<accession>M4ZGU6</accession>
<feature type="transmembrane region" description="Helical" evidence="8">
    <location>
        <begin position="340"/>
        <end position="358"/>
    </location>
</feature>
<organism evidence="10 11">
    <name type="scientific">Bradyrhizobium oligotrophicum S58</name>
    <dbReference type="NCBI Taxonomy" id="1245469"/>
    <lineage>
        <taxon>Bacteria</taxon>
        <taxon>Pseudomonadati</taxon>
        <taxon>Pseudomonadota</taxon>
        <taxon>Alphaproteobacteria</taxon>
        <taxon>Hyphomicrobiales</taxon>
        <taxon>Nitrobacteraceae</taxon>
        <taxon>Bradyrhizobium</taxon>
    </lineage>
</organism>
<feature type="domain" description="Glycosyltransferase RgtA/B/C/D-like" evidence="9">
    <location>
        <begin position="86"/>
        <end position="246"/>
    </location>
</feature>
<evidence type="ECO:0000256" key="3">
    <source>
        <dbReference type="ARBA" id="ARBA00022676"/>
    </source>
</evidence>
<dbReference type="KEGG" id="aol:S58_68040"/>
<reference evidence="10 11" key="1">
    <citation type="journal article" date="2013" name="Appl. Environ. Microbiol.">
        <title>Genome analysis suggests that the soil oligotrophic bacterium Agromonas oligotrophica (Bradyrhizobium oligotrophicum) is a nitrogen-fixing symbiont of Aeschynomene indica.</title>
        <authorList>
            <person name="Okubo T."/>
            <person name="Fukushima S."/>
            <person name="Itakura M."/>
            <person name="Oshima K."/>
            <person name="Longtonglang A."/>
            <person name="Teaumroong N."/>
            <person name="Mitsui H."/>
            <person name="Hattori M."/>
            <person name="Hattori R."/>
            <person name="Hattori T."/>
            <person name="Minamisawa K."/>
        </authorList>
    </citation>
    <scope>NUCLEOTIDE SEQUENCE [LARGE SCALE GENOMIC DNA]</scope>
    <source>
        <strain evidence="10 11">S58</strain>
    </source>
</reference>
<dbReference type="PATRIC" id="fig|1245469.3.peg.6961"/>
<dbReference type="PANTHER" id="PTHR33908:SF9">
    <property type="entry name" value="BLL5595 PROTEIN"/>
    <property type="match status" value="1"/>
</dbReference>
<feature type="transmembrane region" description="Helical" evidence="8">
    <location>
        <begin position="107"/>
        <end position="126"/>
    </location>
</feature>
<keyword evidence="4" id="KW-0808">Transferase</keyword>
<dbReference type="GO" id="GO:0016763">
    <property type="term" value="F:pentosyltransferase activity"/>
    <property type="evidence" value="ECO:0007669"/>
    <property type="project" value="TreeGrafter"/>
</dbReference>
<dbReference type="AlphaFoldDB" id="M4ZGU6"/>
<keyword evidence="3" id="KW-0328">Glycosyltransferase</keyword>
<feature type="transmembrane region" description="Helical" evidence="8">
    <location>
        <begin position="370"/>
        <end position="392"/>
    </location>
</feature>
<evidence type="ECO:0000256" key="1">
    <source>
        <dbReference type="ARBA" id="ARBA00004651"/>
    </source>
</evidence>
<dbReference type="STRING" id="1245469.S58_68040"/>
<keyword evidence="7 8" id="KW-0472">Membrane</keyword>
<proteinExistence type="predicted"/>
<dbReference type="GO" id="GO:0009103">
    <property type="term" value="P:lipopolysaccharide biosynthetic process"/>
    <property type="evidence" value="ECO:0007669"/>
    <property type="project" value="UniProtKB-ARBA"/>
</dbReference>
<evidence type="ECO:0000313" key="10">
    <source>
        <dbReference type="EMBL" id="BAM92771.1"/>
    </source>
</evidence>
<keyword evidence="11" id="KW-1185">Reference proteome</keyword>
<evidence type="ECO:0000259" key="9">
    <source>
        <dbReference type="Pfam" id="PF13231"/>
    </source>
</evidence>
<evidence type="ECO:0000256" key="6">
    <source>
        <dbReference type="ARBA" id="ARBA00022989"/>
    </source>
</evidence>
<evidence type="ECO:0000256" key="7">
    <source>
        <dbReference type="ARBA" id="ARBA00023136"/>
    </source>
</evidence>
<comment type="subcellular location">
    <subcellularLocation>
        <location evidence="1">Cell membrane</location>
        <topology evidence="1">Multi-pass membrane protein</topology>
    </subcellularLocation>
</comment>
<feature type="transmembrane region" description="Helical" evidence="8">
    <location>
        <begin position="274"/>
        <end position="294"/>
    </location>
</feature>
<feature type="transmembrane region" description="Helical" evidence="8">
    <location>
        <begin position="315"/>
        <end position="334"/>
    </location>
</feature>
<evidence type="ECO:0000256" key="4">
    <source>
        <dbReference type="ARBA" id="ARBA00022679"/>
    </source>
</evidence>
<dbReference type="InterPro" id="IPR050297">
    <property type="entry name" value="LipidA_mod_glycosyltrf_83"/>
</dbReference>
<name>M4ZGU6_9BRAD</name>
<dbReference type="HOGENOM" id="CLU_038808_0_0_5"/>
<evidence type="ECO:0000256" key="5">
    <source>
        <dbReference type="ARBA" id="ARBA00022692"/>
    </source>
</evidence>
<dbReference type="PANTHER" id="PTHR33908">
    <property type="entry name" value="MANNOSYLTRANSFERASE YKCB-RELATED"/>
    <property type="match status" value="1"/>
</dbReference>
<dbReference type="GO" id="GO:0005886">
    <property type="term" value="C:plasma membrane"/>
    <property type="evidence" value="ECO:0007669"/>
    <property type="project" value="UniProtKB-SubCell"/>
</dbReference>
<evidence type="ECO:0000256" key="2">
    <source>
        <dbReference type="ARBA" id="ARBA00022475"/>
    </source>
</evidence>
<feature type="transmembrane region" description="Helical" evidence="8">
    <location>
        <begin position="184"/>
        <end position="210"/>
    </location>
</feature>
<evidence type="ECO:0000256" key="8">
    <source>
        <dbReference type="SAM" id="Phobius"/>
    </source>
</evidence>
<protein>
    <recommendedName>
        <fullName evidence="9">Glycosyltransferase RgtA/B/C/D-like domain-containing protein</fullName>
    </recommendedName>
</protein>
<keyword evidence="5 8" id="KW-0812">Transmembrane</keyword>
<dbReference type="EMBL" id="AP012603">
    <property type="protein sequence ID" value="BAM92771.1"/>
    <property type="molecule type" value="Genomic_DNA"/>
</dbReference>
<evidence type="ECO:0000313" key="11">
    <source>
        <dbReference type="Proteomes" id="UP000011841"/>
    </source>
</evidence>
<keyword evidence="6 8" id="KW-1133">Transmembrane helix</keyword>
<feature type="transmembrane region" description="Helical" evidence="8">
    <location>
        <begin position="138"/>
        <end position="154"/>
    </location>
</feature>
<feature type="transmembrane region" description="Helical" evidence="8">
    <location>
        <begin position="40"/>
        <end position="64"/>
    </location>
</feature>
<dbReference type="InterPro" id="IPR038731">
    <property type="entry name" value="RgtA/B/C-like"/>
</dbReference>
<dbReference type="Proteomes" id="UP000011841">
    <property type="component" value="Chromosome"/>
</dbReference>